<dbReference type="EMBL" id="JROU02000263">
    <property type="protein sequence ID" value="OEH79845.1"/>
    <property type="molecule type" value="Genomic_DNA"/>
</dbReference>
<evidence type="ECO:0000313" key="4">
    <source>
        <dbReference type="Proteomes" id="UP000095192"/>
    </source>
</evidence>
<accession>A0A1D3D8R6</accession>
<dbReference type="InterPro" id="IPR004843">
    <property type="entry name" value="Calcineurin-like_PHP"/>
</dbReference>
<comment type="caution">
    <text evidence="3">The sequence shown here is derived from an EMBL/GenBank/DDBJ whole genome shotgun (WGS) entry which is preliminary data.</text>
</comment>
<feature type="region of interest" description="Disordered" evidence="1">
    <location>
        <begin position="218"/>
        <end position="490"/>
    </location>
</feature>
<feature type="compositionally biased region" description="Acidic residues" evidence="1">
    <location>
        <begin position="125"/>
        <end position="137"/>
    </location>
</feature>
<gene>
    <name evidence="3" type="ORF">cyc_04520</name>
</gene>
<dbReference type="VEuPathDB" id="ToxoDB:LOC34621044"/>
<dbReference type="Proteomes" id="UP000095192">
    <property type="component" value="Unassembled WGS sequence"/>
</dbReference>
<feature type="region of interest" description="Disordered" evidence="1">
    <location>
        <begin position="1"/>
        <end position="77"/>
    </location>
</feature>
<dbReference type="VEuPathDB" id="ToxoDB:LOC113146612"/>
<feature type="compositionally biased region" description="Low complexity" evidence="1">
    <location>
        <begin position="310"/>
        <end position="325"/>
    </location>
</feature>
<dbReference type="GO" id="GO:0016787">
    <property type="term" value="F:hydrolase activity"/>
    <property type="evidence" value="ECO:0007669"/>
    <property type="project" value="InterPro"/>
</dbReference>
<dbReference type="PANTHER" id="PTHR46546:SF4">
    <property type="entry name" value="SHEWANELLA-LIKE PROTEIN PHOSPHATASE 1"/>
    <property type="match status" value="1"/>
</dbReference>
<dbReference type="AlphaFoldDB" id="A0A1D3D8R6"/>
<dbReference type="VEuPathDB" id="ToxoDB:LOC113146611"/>
<feature type="region of interest" description="Disordered" evidence="1">
    <location>
        <begin position="106"/>
        <end position="200"/>
    </location>
</feature>
<dbReference type="PANTHER" id="PTHR46546">
    <property type="entry name" value="SHEWANELLA-LIKE PROTEIN PHOSPHATASE 1"/>
    <property type="match status" value="1"/>
</dbReference>
<feature type="compositionally biased region" description="Acidic residues" evidence="1">
    <location>
        <begin position="183"/>
        <end position="194"/>
    </location>
</feature>
<dbReference type="InterPro" id="IPR029052">
    <property type="entry name" value="Metallo-depent_PP-like"/>
</dbReference>
<feature type="compositionally biased region" description="Basic and acidic residues" evidence="1">
    <location>
        <begin position="372"/>
        <end position="382"/>
    </location>
</feature>
<reference evidence="3 4" key="1">
    <citation type="journal article" date="2016" name="BMC Genomics">
        <title>Comparative genomics reveals Cyclospora cayetanensis possesses coccidia-like metabolism and invasion components but unique surface antigens.</title>
        <authorList>
            <person name="Liu S."/>
            <person name="Wang L."/>
            <person name="Zheng H."/>
            <person name="Xu Z."/>
            <person name="Roellig D.M."/>
            <person name="Li N."/>
            <person name="Frace M.A."/>
            <person name="Tang K."/>
            <person name="Arrowood M.J."/>
            <person name="Moss D.M."/>
            <person name="Zhang L."/>
            <person name="Feng Y."/>
            <person name="Xiao L."/>
        </authorList>
    </citation>
    <scope>NUCLEOTIDE SEQUENCE [LARGE SCALE GENOMIC DNA]</scope>
    <source>
        <strain evidence="3 4">CHN_HEN01</strain>
    </source>
</reference>
<feature type="region of interest" description="Disordered" evidence="1">
    <location>
        <begin position="904"/>
        <end position="938"/>
    </location>
</feature>
<dbReference type="Pfam" id="PF00149">
    <property type="entry name" value="Metallophos"/>
    <property type="match status" value="1"/>
</dbReference>
<name>A0A1D3D8R6_9EIME</name>
<feature type="compositionally biased region" description="Low complexity" evidence="1">
    <location>
        <begin position="106"/>
        <end position="124"/>
    </location>
</feature>
<dbReference type="InParanoid" id="A0A1D3D8R6"/>
<feature type="compositionally biased region" description="Basic and acidic residues" evidence="1">
    <location>
        <begin position="59"/>
        <end position="77"/>
    </location>
</feature>
<evidence type="ECO:0000259" key="2">
    <source>
        <dbReference type="Pfam" id="PF00149"/>
    </source>
</evidence>
<feature type="domain" description="Calcineurin-like phosphoesterase" evidence="2">
    <location>
        <begin position="605"/>
        <end position="830"/>
    </location>
</feature>
<dbReference type="SUPFAM" id="SSF56300">
    <property type="entry name" value="Metallo-dependent phosphatases"/>
    <property type="match status" value="1"/>
</dbReference>
<feature type="compositionally biased region" description="Low complexity" evidence="1">
    <location>
        <begin position="910"/>
        <end position="924"/>
    </location>
</feature>
<dbReference type="VEuPathDB" id="ToxoDB:cyc_04520"/>
<organism evidence="3 4">
    <name type="scientific">Cyclospora cayetanensis</name>
    <dbReference type="NCBI Taxonomy" id="88456"/>
    <lineage>
        <taxon>Eukaryota</taxon>
        <taxon>Sar</taxon>
        <taxon>Alveolata</taxon>
        <taxon>Apicomplexa</taxon>
        <taxon>Conoidasida</taxon>
        <taxon>Coccidia</taxon>
        <taxon>Eucoccidiorida</taxon>
        <taxon>Eimeriorina</taxon>
        <taxon>Eimeriidae</taxon>
        <taxon>Cyclospora</taxon>
    </lineage>
</organism>
<proteinExistence type="predicted"/>
<evidence type="ECO:0000313" key="3">
    <source>
        <dbReference type="EMBL" id="OEH79845.1"/>
    </source>
</evidence>
<feature type="compositionally biased region" description="Basic and acidic residues" evidence="1">
    <location>
        <begin position="240"/>
        <end position="270"/>
    </location>
</feature>
<keyword evidence="4" id="KW-1185">Reference proteome</keyword>
<feature type="compositionally biased region" description="Basic and acidic residues" evidence="1">
    <location>
        <begin position="288"/>
        <end position="309"/>
    </location>
</feature>
<protein>
    <submittedName>
        <fullName evidence="3">Ser thr phosphatase family protein</fullName>
    </submittedName>
</protein>
<dbReference type="Gene3D" id="3.60.21.10">
    <property type="match status" value="1"/>
</dbReference>
<feature type="compositionally biased region" description="Polar residues" evidence="1">
    <location>
        <begin position="394"/>
        <end position="411"/>
    </location>
</feature>
<evidence type="ECO:0000256" key="1">
    <source>
        <dbReference type="SAM" id="MobiDB-lite"/>
    </source>
</evidence>
<sequence length="938" mass="100552">MGLAESTVEVPPAVETTAEAHASGGEFIPATATGEGAPAKAFPGISVGSASTTDGGEPPGKDAGEAKDSTAMPREESIEAAHAAAVAGNTLSSYLSLSAVADMFSAEEQQQGKEGQQAPQVQESEQQEEESEQEEKESEQPEQASEQSKNEQQEEKNEQQQKEQEKMQQQKEQEKEQEKMREEEDQSSPEEDVGTLETYMTMGFTGIKQLLSGNFFSQESSEVETPLTTPPAARSTTAEQRGEECSEQQAREGLEAKRDTREEGPSEKVVFESSAEAECSHDATAQEGDPKRRASKEVLTHELKAKPEVSQKAAAEASKQASQEEGPFAADTEEQAGMDNAQAAEGQKVLLENAPKAGSASAHPTALQSRTSAEKLAREKSLQRIGSTGKEGKTTPSSLKTSLLHEGSSQGAPGAKLGSSKLSAVTGKTMEKDRVENPLRTNSNPIRPTDGDKSDAAARVGVAGSGVGGVQRGLSRGLSHGAKGPKPPPLMKDWHHQAPVEDTKDTLASLDSLLKLEEAERRMDEEDYAAEKQRMLNLHKNRIRDLVFAAFEPLHGMIPNPITTEAIEVPVFPYPAADELAHEGSGSSALSDPAMPELEMKWEGRIVALADLHGDVLNTLLLLEALGVIDRETRKWKGGNTLLIQTGDIVDRGPDGKILYDLFMEWQVQAREAGGKVLQLIGNHDAMNVCGDFRYVHPNETAQFGGLSGRRAAFSDEGKYGTLLRSLPAGVNVNGLVFTHAGISPAFAALGLSGVHQLLGEELRDGCAVHHRKQMREFTSGGNSLFASGGEGPLWTRLYTMSPPHIACPQLNKALKHLGADIMVVGHTVQESLRVETYCEGKLLAIDTGISRYVANSPKALEITPNGAVYEVSVRLEVTENSDDTKAIATSGRRKLNTWPLSFYSKRRAPPQGGSRGQGSPVGAAEAGDSISFTTEEL</sequence>
<feature type="compositionally biased region" description="Basic and acidic residues" evidence="1">
    <location>
        <begin position="148"/>
        <end position="182"/>
    </location>
</feature>